<dbReference type="PANTHER" id="PTHR24240">
    <property type="entry name" value="OPSIN"/>
    <property type="match status" value="1"/>
</dbReference>
<keyword evidence="5" id="KW-0716">Sensory transduction</keyword>
<evidence type="ECO:0000313" key="21">
    <source>
        <dbReference type="Proteomes" id="UP000677054"/>
    </source>
</evidence>
<evidence type="ECO:0000256" key="15">
    <source>
        <dbReference type="ARBA" id="ARBA00023305"/>
    </source>
</evidence>
<dbReference type="InterPro" id="IPR017452">
    <property type="entry name" value="GPCR_Rhodpsn_7TM"/>
</dbReference>
<dbReference type="Gene3D" id="1.20.1070.10">
    <property type="entry name" value="Rhodopsin 7-helix transmembrane proteins"/>
    <property type="match status" value="1"/>
</dbReference>
<keyword evidence="6 16" id="KW-0812">Transmembrane</keyword>
<organism evidence="20">
    <name type="scientific">Darwinula stevensoni</name>
    <dbReference type="NCBI Taxonomy" id="69355"/>
    <lineage>
        <taxon>Eukaryota</taxon>
        <taxon>Metazoa</taxon>
        <taxon>Ecdysozoa</taxon>
        <taxon>Arthropoda</taxon>
        <taxon>Crustacea</taxon>
        <taxon>Oligostraca</taxon>
        <taxon>Ostracoda</taxon>
        <taxon>Podocopa</taxon>
        <taxon>Podocopida</taxon>
        <taxon>Darwinulocopina</taxon>
        <taxon>Darwinuloidea</taxon>
        <taxon>Darwinulidae</taxon>
        <taxon>Darwinula</taxon>
    </lineage>
</organism>
<dbReference type="GO" id="GO:0004930">
    <property type="term" value="F:G protein-coupled receptor activity"/>
    <property type="evidence" value="ECO:0007669"/>
    <property type="project" value="UniProtKB-KW"/>
</dbReference>
<dbReference type="PROSITE" id="PS00237">
    <property type="entry name" value="G_PROTEIN_RECEP_F1_1"/>
    <property type="match status" value="1"/>
</dbReference>
<feature type="transmembrane region" description="Helical" evidence="18">
    <location>
        <begin position="290"/>
        <end position="310"/>
    </location>
</feature>
<evidence type="ECO:0000256" key="16">
    <source>
        <dbReference type="RuleBase" id="RU000688"/>
    </source>
</evidence>
<dbReference type="AlphaFoldDB" id="A0A7R9A8Q5"/>
<feature type="compositionally biased region" description="Low complexity" evidence="17">
    <location>
        <begin position="339"/>
        <end position="348"/>
    </location>
</feature>
<proteinExistence type="inferred from homology"/>
<keyword evidence="15" id="KW-0844">Vision</keyword>
<feature type="transmembrane region" description="Helical" evidence="18">
    <location>
        <begin position="102"/>
        <end position="120"/>
    </location>
</feature>
<keyword evidence="9" id="KW-0157">Chromophore</keyword>
<dbReference type="GO" id="GO:0009881">
    <property type="term" value="F:photoreceptor activity"/>
    <property type="evidence" value="ECO:0007669"/>
    <property type="project" value="UniProtKB-KW"/>
</dbReference>
<evidence type="ECO:0000256" key="2">
    <source>
        <dbReference type="ARBA" id="ARBA00010663"/>
    </source>
</evidence>
<keyword evidence="14 16" id="KW-0807">Transducer</keyword>
<evidence type="ECO:0000256" key="8">
    <source>
        <dbReference type="ARBA" id="ARBA00022989"/>
    </source>
</evidence>
<evidence type="ECO:0000256" key="11">
    <source>
        <dbReference type="ARBA" id="ARBA00023136"/>
    </source>
</evidence>
<keyword evidence="13 16" id="KW-0675">Receptor</keyword>
<keyword evidence="7" id="KW-0681">Retinal protein</keyword>
<dbReference type="PROSITE" id="PS00238">
    <property type="entry name" value="OPSIN"/>
    <property type="match status" value="1"/>
</dbReference>
<protein>
    <recommendedName>
        <fullName evidence="19">G-protein coupled receptors family 1 profile domain-containing protein</fullName>
    </recommendedName>
</protein>
<evidence type="ECO:0000256" key="13">
    <source>
        <dbReference type="ARBA" id="ARBA00023170"/>
    </source>
</evidence>
<dbReference type="InterPro" id="IPR000276">
    <property type="entry name" value="GPCR_Rhodpsn"/>
</dbReference>
<dbReference type="InterPro" id="IPR050125">
    <property type="entry name" value="GPCR_opsins"/>
</dbReference>
<evidence type="ECO:0000256" key="18">
    <source>
        <dbReference type="SAM" id="Phobius"/>
    </source>
</evidence>
<comment type="similarity">
    <text evidence="2 16">Belongs to the G-protein coupled receptor 1 family.</text>
</comment>
<accession>A0A7R9A8Q5</accession>
<dbReference type="EMBL" id="CAJPEV010002353">
    <property type="protein sequence ID" value="CAG0896623.1"/>
    <property type="molecule type" value="Genomic_DNA"/>
</dbReference>
<dbReference type="OrthoDB" id="9996086at2759"/>
<keyword evidence="11 18" id="KW-0472">Membrane</keyword>
<sequence length="357" mass="40201">MSRDPSYPGFQWGLPGSLPSYGGMPQGMAFPGFGNTTVVDKVPPEMLHLVDAHWYQFPPMNPLWHAILGFVIGVLGVISVIGNFVVIYVFMTTRSLKTPSNLIVVNLAFSDFLMMATMFPPMVINCYNETWAFGPLMCELYGMAGSLFGCASIWSLAVIALDRYNVIVKGMAAKPMTYKRALGYILFVWFFSVLWTVLPMVGWNRYVPEGNMTACGTDYLTETWLSKSYLIVYSFWVYFLPLFLIIFCYFYIVQIALMTISLWFIAWTPYLVINWNGMFNKSRVTPLFTIWGSVFAKAAAVYNPIIYGISHPKYRAALRKKLPCLACASDDGDQEDTKSVTTVTTASSERIDEKPSA</sequence>
<dbReference type="EMBL" id="LR901870">
    <property type="protein sequence ID" value="CAD7249551.1"/>
    <property type="molecule type" value="Genomic_DNA"/>
</dbReference>
<evidence type="ECO:0000256" key="5">
    <source>
        <dbReference type="ARBA" id="ARBA00022606"/>
    </source>
</evidence>
<keyword evidence="10 16" id="KW-0297">G-protein coupled receptor</keyword>
<dbReference type="PROSITE" id="PS50262">
    <property type="entry name" value="G_PROTEIN_RECEP_F1_2"/>
    <property type="match status" value="1"/>
</dbReference>
<comment type="subcellular location">
    <subcellularLocation>
        <location evidence="1">Membrane</location>
        <topology evidence="1">Multi-pass membrane protein</topology>
    </subcellularLocation>
</comment>
<dbReference type="GO" id="GO:0007601">
    <property type="term" value="P:visual perception"/>
    <property type="evidence" value="ECO:0007669"/>
    <property type="project" value="UniProtKB-KW"/>
</dbReference>
<evidence type="ECO:0000256" key="1">
    <source>
        <dbReference type="ARBA" id="ARBA00004141"/>
    </source>
</evidence>
<dbReference type="PRINTS" id="PR00237">
    <property type="entry name" value="GPCRRHODOPSN"/>
</dbReference>
<name>A0A7R9A8Q5_9CRUS</name>
<gene>
    <name evidence="20" type="ORF">DSTB1V02_LOCUS9341</name>
</gene>
<evidence type="ECO:0000256" key="4">
    <source>
        <dbReference type="ARBA" id="ARBA00022553"/>
    </source>
</evidence>
<evidence type="ECO:0000256" key="3">
    <source>
        <dbReference type="ARBA" id="ARBA00022543"/>
    </source>
</evidence>
<evidence type="ECO:0000256" key="14">
    <source>
        <dbReference type="ARBA" id="ARBA00023224"/>
    </source>
</evidence>
<dbReference type="SUPFAM" id="SSF81321">
    <property type="entry name" value="Family A G protein-coupled receptor-like"/>
    <property type="match status" value="1"/>
</dbReference>
<keyword evidence="3" id="KW-0600">Photoreceptor protein</keyword>
<feature type="transmembrane region" description="Helical" evidence="18">
    <location>
        <begin position="181"/>
        <end position="203"/>
    </location>
</feature>
<feature type="transmembrane region" description="Helical" evidence="18">
    <location>
        <begin position="63"/>
        <end position="90"/>
    </location>
</feature>
<evidence type="ECO:0000259" key="19">
    <source>
        <dbReference type="PROSITE" id="PS50262"/>
    </source>
</evidence>
<evidence type="ECO:0000256" key="9">
    <source>
        <dbReference type="ARBA" id="ARBA00022991"/>
    </source>
</evidence>
<feature type="transmembrane region" description="Helical" evidence="18">
    <location>
        <begin position="260"/>
        <end position="278"/>
    </location>
</feature>
<dbReference type="InterPro" id="IPR027430">
    <property type="entry name" value="Retinal_BS"/>
</dbReference>
<keyword evidence="21" id="KW-1185">Reference proteome</keyword>
<reference evidence="20" key="1">
    <citation type="submission" date="2020-11" db="EMBL/GenBank/DDBJ databases">
        <authorList>
            <person name="Tran Van P."/>
        </authorList>
    </citation>
    <scope>NUCLEOTIDE SEQUENCE</scope>
</reference>
<feature type="region of interest" description="Disordered" evidence="17">
    <location>
        <begin position="330"/>
        <end position="357"/>
    </location>
</feature>
<keyword evidence="8 18" id="KW-1133">Transmembrane helix</keyword>
<dbReference type="FunFam" id="1.20.1070.10:FF:000044">
    <property type="entry name" value="Opsin, ultraviolet-sensitive"/>
    <property type="match status" value="1"/>
</dbReference>
<evidence type="ECO:0000256" key="17">
    <source>
        <dbReference type="SAM" id="MobiDB-lite"/>
    </source>
</evidence>
<dbReference type="InterPro" id="IPR001391">
    <property type="entry name" value="Opsin_lateye"/>
</dbReference>
<dbReference type="GO" id="GO:0016020">
    <property type="term" value="C:membrane"/>
    <property type="evidence" value="ECO:0007669"/>
    <property type="project" value="UniProtKB-SubCell"/>
</dbReference>
<dbReference type="Proteomes" id="UP000677054">
    <property type="component" value="Unassembled WGS sequence"/>
</dbReference>
<dbReference type="PRINTS" id="PR00578">
    <property type="entry name" value="OPSINLTRLEYE"/>
</dbReference>
<evidence type="ECO:0000256" key="6">
    <source>
        <dbReference type="ARBA" id="ARBA00022692"/>
    </source>
</evidence>
<feature type="transmembrane region" description="Helical" evidence="18">
    <location>
        <begin position="140"/>
        <end position="161"/>
    </location>
</feature>
<dbReference type="GO" id="GO:0007602">
    <property type="term" value="P:phototransduction"/>
    <property type="evidence" value="ECO:0007669"/>
    <property type="project" value="UniProtKB-KW"/>
</dbReference>
<keyword evidence="12" id="KW-1015">Disulfide bond</keyword>
<feature type="domain" description="G-protein coupled receptors family 1 profile" evidence="19">
    <location>
        <begin position="82"/>
        <end position="253"/>
    </location>
</feature>
<evidence type="ECO:0000256" key="12">
    <source>
        <dbReference type="ARBA" id="ARBA00023157"/>
    </source>
</evidence>
<dbReference type="Pfam" id="PF00001">
    <property type="entry name" value="7tm_1"/>
    <property type="match status" value="1"/>
</dbReference>
<evidence type="ECO:0000256" key="7">
    <source>
        <dbReference type="ARBA" id="ARBA00022925"/>
    </source>
</evidence>
<evidence type="ECO:0000313" key="20">
    <source>
        <dbReference type="EMBL" id="CAD7249551.1"/>
    </source>
</evidence>
<feature type="transmembrane region" description="Helical" evidence="18">
    <location>
        <begin position="230"/>
        <end position="253"/>
    </location>
</feature>
<evidence type="ECO:0000256" key="10">
    <source>
        <dbReference type="ARBA" id="ARBA00023040"/>
    </source>
</evidence>
<keyword evidence="4" id="KW-0597">Phosphoprotein</keyword>